<evidence type="ECO:0000313" key="6">
    <source>
        <dbReference type="EMBL" id="EQB09525.1"/>
    </source>
</evidence>
<dbReference type="GO" id="GO:0003700">
    <property type="term" value="F:DNA-binding transcription factor activity"/>
    <property type="evidence" value="ECO:0007669"/>
    <property type="project" value="TreeGrafter"/>
</dbReference>
<name>T0ICV1_9SPHN</name>
<keyword evidence="1" id="KW-0805">Transcription regulation</keyword>
<evidence type="ECO:0000256" key="1">
    <source>
        <dbReference type="ARBA" id="ARBA00023015"/>
    </source>
</evidence>
<keyword evidence="7" id="KW-1185">Reference proteome</keyword>
<evidence type="ECO:0000256" key="3">
    <source>
        <dbReference type="ARBA" id="ARBA00023163"/>
    </source>
</evidence>
<sequence length="213" mass="23080">MQTAPAFKPKRGRPTVEQVAAIEQTILTTARRMFLEDGFDNVAMEAVATEAGVSKGTLYARHPSKEALLTAVVHSSVAEWSARAAQHDHLLTDNINERLRHHARIIASSFGSPDVQALCRLMFATQERFPSVSAALHDVGYLYAVGIIARDIAGLGVKDGIPARDPDSVAYMLVSSVSGWLLQEGAARDIPAEEAQDMADRFADLLLAARASW</sequence>
<dbReference type="PATRIC" id="fig|1329909.3.peg.1075"/>
<dbReference type="SUPFAM" id="SSF48498">
    <property type="entry name" value="Tetracyclin repressor-like, C-terminal domain"/>
    <property type="match status" value="1"/>
</dbReference>
<proteinExistence type="predicted"/>
<protein>
    <recommendedName>
        <fullName evidence="5">HTH tetR-type domain-containing protein</fullName>
    </recommendedName>
</protein>
<dbReference type="RefSeq" id="WP_021237421.1">
    <property type="nucleotide sequence ID" value="NZ_ATHO01000049.1"/>
</dbReference>
<keyword evidence="2 4" id="KW-0238">DNA-binding</keyword>
<dbReference type="GO" id="GO:0000976">
    <property type="term" value="F:transcription cis-regulatory region binding"/>
    <property type="evidence" value="ECO:0007669"/>
    <property type="project" value="TreeGrafter"/>
</dbReference>
<dbReference type="FunFam" id="1.10.10.60:FF:000141">
    <property type="entry name" value="TetR family transcriptional regulator"/>
    <property type="match status" value="1"/>
</dbReference>
<dbReference type="PANTHER" id="PTHR30055">
    <property type="entry name" value="HTH-TYPE TRANSCRIPTIONAL REGULATOR RUTR"/>
    <property type="match status" value="1"/>
</dbReference>
<dbReference type="Proteomes" id="UP000015525">
    <property type="component" value="Unassembled WGS sequence"/>
</dbReference>
<dbReference type="EMBL" id="ATHO01000049">
    <property type="protein sequence ID" value="EQB09525.1"/>
    <property type="molecule type" value="Genomic_DNA"/>
</dbReference>
<reference evidence="6 7" key="1">
    <citation type="journal article" date="2013" name="Genome Announc.">
        <title>Draft Genome Sequence of Sphingobium quisquiliarum Strain P25T, a Novel Hexachlorocyclohexane (HCH)-Degrading Bacterium Isolated from an HCH Dumpsite.</title>
        <authorList>
            <person name="Kumar Singh A."/>
            <person name="Sangwan N."/>
            <person name="Sharma A."/>
            <person name="Gupta V."/>
            <person name="Khurana J.P."/>
            <person name="Lal R."/>
        </authorList>
    </citation>
    <scope>NUCLEOTIDE SEQUENCE [LARGE SCALE GENOMIC DNA]</scope>
    <source>
        <strain evidence="6 7">P25</strain>
    </source>
</reference>
<dbReference type="InterPro" id="IPR036271">
    <property type="entry name" value="Tet_transcr_reg_TetR-rel_C_sf"/>
</dbReference>
<dbReference type="AlphaFoldDB" id="T0ICV1"/>
<gene>
    <name evidence="6" type="ORF">L288_05615</name>
</gene>
<dbReference type="SUPFAM" id="SSF46689">
    <property type="entry name" value="Homeodomain-like"/>
    <property type="match status" value="1"/>
</dbReference>
<evidence type="ECO:0000259" key="5">
    <source>
        <dbReference type="PROSITE" id="PS50977"/>
    </source>
</evidence>
<dbReference type="InterPro" id="IPR050109">
    <property type="entry name" value="HTH-type_TetR-like_transc_reg"/>
</dbReference>
<dbReference type="Gene3D" id="1.10.357.10">
    <property type="entry name" value="Tetracycline Repressor, domain 2"/>
    <property type="match status" value="1"/>
</dbReference>
<keyword evidence="3" id="KW-0804">Transcription</keyword>
<dbReference type="PRINTS" id="PR00455">
    <property type="entry name" value="HTHTETR"/>
</dbReference>
<dbReference type="InterPro" id="IPR001647">
    <property type="entry name" value="HTH_TetR"/>
</dbReference>
<evidence type="ECO:0000313" key="7">
    <source>
        <dbReference type="Proteomes" id="UP000015525"/>
    </source>
</evidence>
<dbReference type="PROSITE" id="PS50977">
    <property type="entry name" value="HTH_TETR_2"/>
    <property type="match status" value="1"/>
</dbReference>
<organism evidence="6 7">
    <name type="scientific">Sphingobium quisquiliarum P25</name>
    <dbReference type="NCBI Taxonomy" id="1329909"/>
    <lineage>
        <taxon>Bacteria</taxon>
        <taxon>Pseudomonadati</taxon>
        <taxon>Pseudomonadota</taxon>
        <taxon>Alphaproteobacteria</taxon>
        <taxon>Sphingomonadales</taxon>
        <taxon>Sphingomonadaceae</taxon>
        <taxon>Sphingobium</taxon>
    </lineage>
</organism>
<dbReference type="PANTHER" id="PTHR30055:SF234">
    <property type="entry name" value="HTH-TYPE TRANSCRIPTIONAL REGULATOR BETI"/>
    <property type="match status" value="1"/>
</dbReference>
<feature type="DNA-binding region" description="H-T-H motif" evidence="4">
    <location>
        <begin position="43"/>
        <end position="62"/>
    </location>
</feature>
<dbReference type="Pfam" id="PF00440">
    <property type="entry name" value="TetR_N"/>
    <property type="match status" value="1"/>
</dbReference>
<dbReference type="InterPro" id="IPR009057">
    <property type="entry name" value="Homeodomain-like_sf"/>
</dbReference>
<accession>T0ICV1</accession>
<evidence type="ECO:0000256" key="2">
    <source>
        <dbReference type="ARBA" id="ARBA00023125"/>
    </source>
</evidence>
<comment type="caution">
    <text evidence="6">The sequence shown here is derived from an EMBL/GenBank/DDBJ whole genome shotgun (WGS) entry which is preliminary data.</text>
</comment>
<evidence type="ECO:0000256" key="4">
    <source>
        <dbReference type="PROSITE-ProRule" id="PRU00335"/>
    </source>
</evidence>
<feature type="domain" description="HTH tetR-type" evidence="5">
    <location>
        <begin position="20"/>
        <end position="80"/>
    </location>
</feature>